<dbReference type="Proteomes" id="UP000182108">
    <property type="component" value="Unassembled WGS sequence"/>
</dbReference>
<dbReference type="InterPro" id="IPR051798">
    <property type="entry name" value="Class-II_PLP-Dep_Aminotrans"/>
</dbReference>
<reference evidence="8" key="1">
    <citation type="submission" date="2015-08" db="EMBL/GenBank/DDBJ databases">
        <authorList>
            <person name="Babu N.S."/>
            <person name="Beckwith C.J."/>
            <person name="Beseler K.G."/>
            <person name="Brison A."/>
            <person name="Carone J.V."/>
            <person name="Caskin T.P."/>
            <person name="Diamond M."/>
            <person name="Durham M.E."/>
            <person name="Foxe J.M."/>
            <person name="Go M."/>
            <person name="Henderson B.A."/>
            <person name="Jones I.B."/>
            <person name="McGettigan J.A."/>
            <person name="Micheletti S.J."/>
            <person name="Nasrallah M.E."/>
            <person name="Ortiz D."/>
            <person name="Piller C.R."/>
            <person name="Privatt S.R."/>
            <person name="Schneider S.L."/>
            <person name="Sharp S."/>
            <person name="Smith T.C."/>
            <person name="Stanton J.D."/>
            <person name="Ullery H.E."/>
            <person name="Wilson R.J."/>
            <person name="Serrano M.G."/>
            <person name="Buck G."/>
            <person name="Lee V."/>
            <person name="Wang Y."/>
            <person name="Carvalho R."/>
            <person name="Voegtly L."/>
            <person name="Shi R."/>
            <person name="Duckworth R."/>
            <person name="Johnson A."/>
            <person name="Loviza R."/>
            <person name="Walstead R."/>
            <person name="Shah Z."/>
            <person name="Kiflezghi M."/>
            <person name="Wade K."/>
            <person name="Ball S.L."/>
            <person name="Bradley K.W."/>
            <person name="Asai D.J."/>
            <person name="Bowman C.A."/>
            <person name="Russell D.A."/>
            <person name="Pope W.H."/>
            <person name="Jacobs-Sera D."/>
            <person name="Hendrix R.W."/>
            <person name="Hatfull G.F."/>
        </authorList>
    </citation>
    <scope>NUCLEOTIDE SEQUENCE [LARGE SCALE GENOMIC DNA]</scope>
    <source>
        <strain evidence="8">JCM 19170</strain>
    </source>
</reference>
<dbReference type="Gene3D" id="3.90.1150.10">
    <property type="entry name" value="Aspartate Aminotransferase, domain 1"/>
    <property type="match status" value="1"/>
</dbReference>
<evidence type="ECO:0000256" key="5">
    <source>
        <dbReference type="ARBA" id="ARBA00037974"/>
    </source>
</evidence>
<dbReference type="InterPro" id="IPR027619">
    <property type="entry name" value="C-S_lyase_PatB-like"/>
</dbReference>
<keyword evidence="3" id="KW-0663">Pyridoxal phosphate</keyword>
<keyword evidence="4 7" id="KW-0456">Lyase</keyword>
<gene>
    <name evidence="7" type="ORF">Ga0061068_103187</name>
</gene>
<dbReference type="EC" id="4.4.1.13" evidence="2"/>
<dbReference type="RefSeq" id="WP_055423145.1">
    <property type="nucleotide sequence ID" value="NZ_CYHH01000003.1"/>
</dbReference>
<comment type="similarity">
    <text evidence="5">Belongs to the class-II pyridoxal-phosphate-dependent aminotransferase family. MalY/PatB cystathionine beta-lyase subfamily.</text>
</comment>
<evidence type="ECO:0000256" key="4">
    <source>
        <dbReference type="ARBA" id="ARBA00023239"/>
    </source>
</evidence>
<dbReference type="SUPFAM" id="SSF53383">
    <property type="entry name" value="PLP-dependent transferases"/>
    <property type="match status" value="1"/>
</dbReference>
<dbReference type="GO" id="GO:0030170">
    <property type="term" value="F:pyridoxal phosphate binding"/>
    <property type="evidence" value="ECO:0007669"/>
    <property type="project" value="InterPro"/>
</dbReference>
<evidence type="ECO:0000313" key="7">
    <source>
        <dbReference type="EMBL" id="CUB06517.1"/>
    </source>
</evidence>
<dbReference type="PANTHER" id="PTHR43525:SF1">
    <property type="entry name" value="PROTEIN MALY"/>
    <property type="match status" value="1"/>
</dbReference>
<dbReference type="CDD" id="cd00609">
    <property type="entry name" value="AAT_like"/>
    <property type="match status" value="1"/>
</dbReference>
<dbReference type="InterPro" id="IPR015421">
    <property type="entry name" value="PyrdxlP-dep_Trfase_major"/>
</dbReference>
<evidence type="ECO:0000256" key="3">
    <source>
        <dbReference type="ARBA" id="ARBA00022898"/>
    </source>
</evidence>
<dbReference type="EMBL" id="CYHH01000003">
    <property type="protein sequence ID" value="CUB06517.1"/>
    <property type="molecule type" value="Genomic_DNA"/>
</dbReference>
<evidence type="ECO:0000256" key="2">
    <source>
        <dbReference type="ARBA" id="ARBA00012224"/>
    </source>
</evidence>
<dbReference type="Pfam" id="PF00155">
    <property type="entry name" value="Aminotran_1_2"/>
    <property type="match status" value="1"/>
</dbReference>
<dbReference type="NCBIfam" id="TIGR04350">
    <property type="entry name" value="C_S_lyase_PatB"/>
    <property type="match status" value="1"/>
</dbReference>
<protein>
    <recommendedName>
        <fullName evidence="2">cysteine-S-conjugate beta-lyase</fullName>
        <ecNumber evidence="2">4.4.1.13</ecNumber>
    </recommendedName>
</protein>
<organism evidence="7 8">
    <name type="scientific">Tepidiphilus thermophilus</name>
    <dbReference type="NCBI Taxonomy" id="876478"/>
    <lineage>
        <taxon>Bacteria</taxon>
        <taxon>Pseudomonadati</taxon>
        <taxon>Pseudomonadota</taxon>
        <taxon>Hydrogenophilia</taxon>
        <taxon>Hydrogenophilales</taxon>
        <taxon>Hydrogenophilaceae</taxon>
        <taxon>Tepidiphilus</taxon>
    </lineage>
</organism>
<dbReference type="GO" id="GO:0047804">
    <property type="term" value="F:cysteine-S-conjugate beta-lyase activity"/>
    <property type="evidence" value="ECO:0007669"/>
    <property type="project" value="UniProtKB-EC"/>
</dbReference>
<evidence type="ECO:0000259" key="6">
    <source>
        <dbReference type="Pfam" id="PF00155"/>
    </source>
</evidence>
<evidence type="ECO:0000313" key="8">
    <source>
        <dbReference type="Proteomes" id="UP000182108"/>
    </source>
</evidence>
<dbReference type="OrthoDB" id="9803354at2"/>
<dbReference type="InterPro" id="IPR004839">
    <property type="entry name" value="Aminotransferase_I/II_large"/>
</dbReference>
<evidence type="ECO:0000256" key="1">
    <source>
        <dbReference type="ARBA" id="ARBA00001933"/>
    </source>
</evidence>
<dbReference type="InterPro" id="IPR015422">
    <property type="entry name" value="PyrdxlP-dep_Trfase_small"/>
</dbReference>
<sequence length="385" mass="42149">MSPAYDFDAAPDRSTIPGEKWGRYAGRDVIPMWVADMDFAVAPEIREALARRLAHPVYGYTDPWPSLVEAVCAGIERDHGWAIAPEWLVWLPGVIPGFHFGCAIAPGEVIVTHTPVYPPFLAAPANVGKRLRAVDLVCTKGRWVHDEAAMVAAFAPGDVGALLLCHPHNPTGRLWDEKELAWLAELALAHGAILVSDDIHAGLVLTRKRRHRPIATLAPEVAARTITLFAPSKTWNVPALQCAFAVIPDEALRARYRRALRGRIPSSPNLFGLVATEAAYRDGWAWREALLEYLRGNMAFALESIRALDLPVAEPEATYLSWIDVRKLGLEDAAAHFEAHGLGLSDGAAFGAPGFVRLNLGCPRSRLAEGLRRFARAVEAARQRP</sequence>
<dbReference type="AlphaFoldDB" id="A0A0K6IT58"/>
<feature type="domain" description="Aminotransferase class I/classII large" evidence="6">
    <location>
        <begin position="28"/>
        <end position="373"/>
    </location>
</feature>
<accession>A0A0K6IT58</accession>
<proteinExistence type="inferred from homology"/>
<name>A0A0K6IT58_9PROT</name>
<dbReference type="Gene3D" id="3.40.640.10">
    <property type="entry name" value="Type I PLP-dependent aspartate aminotransferase-like (Major domain)"/>
    <property type="match status" value="1"/>
</dbReference>
<keyword evidence="8" id="KW-1185">Reference proteome</keyword>
<comment type="cofactor">
    <cofactor evidence="1">
        <name>pyridoxal 5'-phosphate</name>
        <dbReference type="ChEBI" id="CHEBI:597326"/>
    </cofactor>
</comment>
<dbReference type="InterPro" id="IPR015424">
    <property type="entry name" value="PyrdxlP-dep_Trfase"/>
</dbReference>
<dbReference type="PANTHER" id="PTHR43525">
    <property type="entry name" value="PROTEIN MALY"/>
    <property type="match status" value="1"/>
</dbReference>